<reference evidence="3 4" key="1">
    <citation type="submission" date="2024-01" db="EMBL/GenBank/DDBJ databases">
        <title>The genomes of 5 underutilized Papilionoideae crops provide insights into root nodulation and disease resistanc.</title>
        <authorList>
            <person name="Jiang F."/>
        </authorList>
    </citation>
    <scope>NUCLEOTIDE SEQUENCE [LARGE SCALE GENOMIC DNA]</scope>
    <source>
        <strain evidence="3">DUOXIRENSHENG_FW03</strain>
        <tissue evidence="3">Leaves</tissue>
    </source>
</reference>
<keyword evidence="4" id="KW-1185">Reference proteome</keyword>
<feature type="coiled-coil region" evidence="1">
    <location>
        <begin position="467"/>
        <end position="501"/>
    </location>
</feature>
<dbReference type="PANTHER" id="PTHR31071:SF16">
    <property type="entry name" value="MYB-LIKE PROTEIN Z ISOFORM X1"/>
    <property type="match status" value="1"/>
</dbReference>
<feature type="compositionally biased region" description="Polar residues" evidence="2">
    <location>
        <begin position="697"/>
        <end position="715"/>
    </location>
</feature>
<feature type="region of interest" description="Disordered" evidence="2">
    <location>
        <begin position="692"/>
        <end position="715"/>
    </location>
</feature>
<organism evidence="3 4">
    <name type="scientific">Psophocarpus tetragonolobus</name>
    <name type="common">Winged bean</name>
    <name type="synonym">Dolichos tetragonolobus</name>
    <dbReference type="NCBI Taxonomy" id="3891"/>
    <lineage>
        <taxon>Eukaryota</taxon>
        <taxon>Viridiplantae</taxon>
        <taxon>Streptophyta</taxon>
        <taxon>Embryophyta</taxon>
        <taxon>Tracheophyta</taxon>
        <taxon>Spermatophyta</taxon>
        <taxon>Magnoliopsida</taxon>
        <taxon>eudicotyledons</taxon>
        <taxon>Gunneridae</taxon>
        <taxon>Pentapetalae</taxon>
        <taxon>rosids</taxon>
        <taxon>fabids</taxon>
        <taxon>Fabales</taxon>
        <taxon>Fabaceae</taxon>
        <taxon>Papilionoideae</taxon>
        <taxon>50 kb inversion clade</taxon>
        <taxon>NPAAA clade</taxon>
        <taxon>indigoferoid/millettioid clade</taxon>
        <taxon>Phaseoleae</taxon>
        <taxon>Psophocarpus</taxon>
    </lineage>
</organism>
<sequence length="756" mass="85730">MANKPCAVVHPSLSQTLFLSFSQHHFTKLNLKLRPNSPVSISLLALKKKREDDDADHNWHLAPRNFANLAHCPYPVSESSCKSRTPGNIGYLKLLHTILITMPSCHHTNNNLNLHEGLITQRHNKTRKRGCSSSSSSSLVRRYRFKRAILVGKKGGSSTPVPMWKTKTTSPSVPTQQHTKPLHSSASMLPSKDKELSVSARKLAATLWEINDLPPSRAKKEFDVEQVRGCTEKVRSREKGVGLSRSALLRPQRSDPSHSPASERMKGLEGNSCKRRVSEFSHQLLSGDYYLDAHSSADFIEEVENQLRSEKNRGKCTGGVKNRLKEARSGLSTSKKLLKVLNQMCLREQQASSMPLVLALGSELDRVCHQIDQLTQEQRSNQNDVEYVMKHFAEEKAAWKRRERERIHDAIKHVAEELAVEKKLRRQTERLNKKIAKEMASVKASHLKVSKELEREKRAKEILEQICDELAKGIGEDRAQVEELKRESAKVREEVEKEREMLQLADVLREERVQMKLSEAKYQFEEKNAFLEKLRNELEDFMRTKEGQNEAVSPECKKIKDLESYFNNVCRGFQNEEKEDDSDVENGVGHEGDDDSDDSDLHSIELNMDDDSKGYKWSFACENVGQDKKFLIDKESIGRKSFSEKIQWGSICFNKGTSSGRKRDFSINIQEVSDHFDPDRSIEFLSQARIQDDNDEAQSNRSTIKGIQDSTSCTNSDKRNSLLLTLQCAGGEAVENALALEGENLKKEVAGKKSGC</sequence>
<comment type="caution">
    <text evidence="3">The sequence shown here is derived from an EMBL/GenBank/DDBJ whole genome shotgun (WGS) entry which is preliminary data.</text>
</comment>
<gene>
    <name evidence="3" type="ORF">VNO78_05868</name>
</gene>
<name>A0AAN9XQR1_PSOTE</name>
<dbReference type="EMBL" id="JAYMYS010000002">
    <property type="protein sequence ID" value="KAK7404857.1"/>
    <property type="molecule type" value="Genomic_DNA"/>
</dbReference>
<dbReference type="Proteomes" id="UP001386955">
    <property type="component" value="Unassembled WGS sequence"/>
</dbReference>
<feature type="compositionally biased region" description="Basic and acidic residues" evidence="2">
    <location>
        <begin position="252"/>
        <end position="267"/>
    </location>
</feature>
<evidence type="ECO:0000313" key="3">
    <source>
        <dbReference type="EMBL" id="KAK7404857.1"/>
    </source>
</evidence>
<dbReference type="PANTHER" id="PTHR31071">
    <property type="entry name" value="GB|AAF24581.1"/>
    <property type="match status" value="1"/>
</dbReference>
<feature type="region of interest" description="Disordered" evidence="2">
    <location>
        <begin position="576"/>
        <end position="605"/>
    </location>
</feature>
<evidence type="ECO:0000256" key="1">
    <source>
        <dbReference type="SAM" id="Coils"/>
    </source>
</evidence>
<proteinExistence type="predicted"/>
<feature type="compositionally biased region" description="Polar residues" evidence="2">
    <location>
        <begin position="156"/>
        <end position="188"/>
    </location>
</feature>
<evidence type="ECO:0000313" key="4">
    <source>
        <dbReference type="Proteomes" id="UP001386955"/>
    </source>
</evidence>
<evidence type="ECO:0000256" key="2">
    <source>
        <dbReference type="SAM" id="MobiDB-lite"/>
    </source>
</evidence>
<feature type="region of interest" description="Disordered" evidence="2">
    <location>
        <begin position="249"/>
        <end position="270"/>
    </location>
</feature>
<dbReference type="AlphaFoldDB" id="A0AAN9XQR1"/>
<dbReference type="InterPro" id="IPR043424">
    <property type="entry name" value="BLT-like"/>
</dbReference>
<feature type="region of interest" description="Disordered" evidence="2">
    <location>
        <begin position="156"/>
        <end position="191"/>
    </location>
</feature>
<keyword evidence="1" id="KW-0175">Coiled coil</keyword>
<protein>
    <submittedName>
        <fullName evidence="3">Uncharacterized protein</fullName>
    </submittedName>
</protein>
<accession>A0AAN9XQR1</accession>